<organism evidence="3 4">
    <name type="scientific">Streptomyces olivaceus</name>
    <dbReference type="NCBI Taxonomy" id="47716"/>
    <lineage>
        <taxon>Bacteria</taxon>
        <taxon>Bacillati</taxon>
        <taxon>Actinomycetota</taxon>
        <taxon>Actinomycetes</taxon>
        <taxon>Kitasatosporales</taxon>
        <taxon>Streptomycetaceae</taxon>
        <taxon>Streptomyces</taxon>
    </lineage>
</organism>
<feature type="chain" id="PRO_5045600892" evidence="1">
    <location>
        <begin position="33"/>
        <end position="178"/>
    </location>
</feature>
<comment type="caution">
    <text evidence="3">The sequence shown here is derived from an EMBL/GenBank/DDBJ whole genome shotgun (WGS) entry which is preliminary data.</text>
</comment>
<reference evidence="3 4" key="1">
    <citation type="submission" date="2021-06" db="EMBL/GenBank/DDBJ databases">
        <title>Ecological speciation of a Streptomyces species isolated from different habitats and geographic origins.</title>
        <authorList>
            <person name="Wang J."/>
        </authorList>
    </citation>
    <scope>NUCLEOTIDE SEQUENCE [LARGE SCALE GENOMIC DNA]</scope>
    <source>
        <strain evidence="3 4">FXJ8.012</strain>
    </source>
</reference>
<dbReference type="RefSeq" id="WP_037761272.1">
    <property type="nucleotide sequence ID" value="NZ_BNEG01000003.1"/>
</dbReference>
<evidence type="ECO:0000256" key="1">
    <source>
        <dbReference type="SAM" id="SignalP"/>
    </source>
</evidence>
<feature type="domain" description="DUF4232" evidence="2">
    <location>
        <begin position="42"/>
        <end position="169"/>
    </location>
</feature>
<dbReference type="EMBL" id="JAHSTP010000001">
    <property type="protein sequence ID" value="MBZ6149569.1"/>
    <property type="molecule type" value="Genomic_DNA"/>
</dbReference>
<evidence type="ECO:0000313" key="4">
    <source>
        <dbReference type="Proteomes" id="UP000758701"/>
    </source>
</evidence>
<gene>
    <name evidence="3" type="ORF">KVH32_00090</name>
</gene>
<protein>
    <submittedName>
        <fullName evidence="3">DUF4232 domain-containing protein</fullName>
    </submittedName>
</protein>
<accession>A0ABS7VWA6</accession>
<dbReference type="Proteomes" id="UP000758701">
    <property type="component" value="Unassembled WGS sequence"/>
</dbReference>
<proteinExistence type="predicted"/>
<name>A0ABS7VWA6_STROV</name>
<evidence type="ECO:0000313" key="3">
    <source>
        <dbReference type="EMBL" id="MBZ6149569.1"/>
    </source>
</evidence>
<dbReference type="InterPro" id="IPR025326">
    <property type="entry name" value="DUF4232"/>
</dbReference>
<evidence type="ECO:0000259" key="2">
    <source>
        <dbReference type="Pfam" id="PF14016"/>
    </source>
</evidence>
<dbReference type="Pfam" id="PF14016">
    <property type="entry name" value="DUF4232"/>
    <property type="match status" value="1"/>
</dbReference>
<keyword evidence="4" id="KW-1185">Reference proteome</keyword>
<feature type="signal peptide" evidence="1">
    <location>
        <begin position="1"/>
        <end position="32"/>
    </location>
</feature>
<sequence>MPAFTFTTRLAASAAAAAVAVLGLTTAATASASSDEPVTQACTAANSSTTVSEVSRPVNHLLLTVTNTGDTPCNAYYAPALRFDDAQAATPVLESSQPQAVVTLNPGESGYAGIRTSLPTGEGTNGRTATTLEVHFKDRADEDTNDWATLDLPGDGVYLDSTAAVTWWQYDLDDALSY</sequence>
<keyword evidence="1" id="KW-0732">Signal</keyword>